<dbReference type="InterPro" id="IPR003593">
    <property type="entry name" value="AAA+_ATPase"/>
</dbReference>
<keyword evidence="13" id="KW-1185">Reference proteome</keyword>
<keyword evidence="2" id="KW-0813">Transport</keyword>
<evidence type="ECO:0000259" key="10">
    <source>
        <dbReference type="PROSITE" id="PS50893"/>
    </source>
</evidence>
<dbReference type="InterPro" id="IPR011527">
    <property type="entry name" value="ABC1_TM_dom"/>
</dbReference>
<evidence type="ECO:0000256" key="1">
    <source>
        <dbReference type="ARBA" id="ARBA00004651"/>
    </source>
</evidence>
<keyword evidence="6 12" id="KW-0067">ATP-binding</keyword>
<dbReference type="GO" id="GO:0005524">
    <property type="term" value="F:ATP binding"/>
    <property type="evidence" value="ECO:0007669"/>
    <property type="project" value="UniProtKB-KW"/>
</dbReference>
<reference evidence="12 13" key="1">
    <citation type="submission" date="2019-02" db="EMBL/GenBank/DDBJ databases">
        <title>Deep-cultivation of Planctomycetes and their phenomic and genomic characterization uncovers novel biology.</title>
        <authorList>
            <person name="Wiegand S."/>
            <person name="Jogler M."/>
            <person name="Boedeker C."/>
            <person name="Pinto D."/>
            <person name="Vollmers J."/>
            <person name="Rivas-Marin E."/>
            <person name="Kohn T."/>
            <person name="Peeters S.H."/>
            <person name="Heuer A."/>
            <person name="Rast P."/>
            <person name="Oberbeckmann S."/>
            <person name="Bunk B."/>
            <person name="Jeske O."/>
            <person name="Meyerdierks A."/>
            <person name="Storesund J.E."/>
            <person name="Kallscheuer N."/>
            <person name="Luecker S."/>
            <person name="Lage O.M."/>
            <person name="Pohl T."/>
            <person name="Merkel B.J."/>
            <person name="Hornburger P."/>
            <person name="Mueller R.-W."/>
            <person name="Bruemmer F."/>
            <person name="Labrenz M."/>
            <person name="Spormann A.M."/>
            <person name="Op den Camp H."/>
            <person name="Overmann J."/>
            <person name="Amann R."/>
            <person name="Jetten M.S.M."/>
            <person name="Mascher T."/>
            <person name="Medema M.H."/>
            <person name="Devos D.P."/>
            <person name="Kaster A.-K."/>
            <person name="Ovreas L."/>
            <person name="Rohde M."/>
            <person name="Galperin M.Y."/>
            <person name="Jogler C."/>
        </authorList>
    </citation>
    <scope>NUCLEOTIDE SEQUENCE [LARGE SCALE GENOMIC DNA]</scope>
    <source>
        <strain evidence="12 13">Pla133</strain>
    </source>
</reference>
<feature type="domain" description="ABC transporter" evidence="10">
    <location>
        <begin position="382"/>
        <end position="617"/>
    </location>
</feature>
<dbReference type="PROSITE" id="PS00211">
    <property type="entry name" value="ABC_TRANSPORTER_1"/>
    <property type="match status" value="1"/>
</dbReference>
<evidence type="ECO:0000313" key="12">
    <source>
        <dbReference type="EMBL" id="QDU66296.1"/>
    </source>
</evidence>
<dbReference type="FunFam" id="3.40.50.300:FF:000221">
    <property type="entry name" value="Multidrug ABC transporter ATP-binding protein"/>
    <property type="match status" value="1"/>
</dbReference>
<keyword evidence="4 9" id="KW-0812">Transmembrane</keyword>
<dbReference type="InterPro" id="IPR017871">
    <property type="entry name" value="ABC_transporter-like_CS"/>
</dbReference>
<dbReference type="Gene3D" id="1.20.1560.10">
    <property type="entry name" value="ABC transporter type 1, transmembrane domain"/>
    <property type="match status" value="1"/>
</dbReference>
<keyword evidence="12" id="KW-0378">Hydrolase</keyword>
<evidence type="ECO:0000256" key="3">
    <source>
        <dbReference type="ARBA" id="ARBA00022475"/>
    </source>
</evidence>
<dbReference type="Proteomes" id="UP000316921">
    <property type="component" value="Chromosome"/>
</dbReference>
<dbReference type="GO" id="GO:0034040">
    <property type="term" value="F:ATPase-coupled lipid transmembrane transporter activity"/>
    <property type="evidence" value="ECO:0007669"/>
    <property type="project" value="TreeGrafter"/>
</dbReference>
<dbReference type="GO" id="GO:0016887">
    <property type="term" value="F:ATP hydrolysis activity"/>
    <property type="evidence" value="ECO:0007669"/>
    <property type="project" value="InterPro"/>
</dbReference>
<feature type="transmembrane region" description="Helical" evidence="9">
    <location>
        <begin position="188"/>
        <end position="220"/>
    </location>
</feature>
<dbReference type="EC" id="3.6.3.-" evidence="12"/>
<dbReference type="PANTHER" id="PTHR24221">
    <property type="entry name" value="ATP-BINDING CASSETTE SUB-FAMILY B"/>
    <property type="match status" value="1"/>
</dbReference>
<evidence type="ECO:0000256" key="2">
    <source>
        <dbReference type="ARBA" id="ARBA00022448"/>
    </source>
</evidence>
<dbReference type="SMART" id="SM00382">
    <property type="entry name" value="AAA"/>
    <property type="match status" value="1"/>
</dbReference>
<keyword evidence="8 9" id="KW-0472">Membrane</keyword>
<sequence>MDSDSNLKSFWALIKPHALPRLPWLVAVILLSSVGSAGLAFALLLAKPILGVLFQGSTFNTIGLSTAGESSWLDNNLASLAQWMADATGAVDGSALPMMLAIAAVLCVMGLVSGAATYGSIVIARWIGLRLVIDLRLRLARHLMGLSVRYHGTRRFGDLLSRISADVQQTLMTVDLALKELVRNPIEALFYIVVAVIVAPQLTLAVLVAMPALALPVVLLSKRVRKGSTRSLTSLGASVQALSQMFQGVRTVKAFRAEERELASYREHNEGYLRNAMKMVRAVALTQGWTVLISLVGFALMLVGIGLLAEYTSAFEGDPGVLMVFLVAISQAYNMIKRTTNAVTRVQESMGAAARLQGILNEPVDVVESANPQPISGLGAGVRFEGMTFSYAETDRPALRHIELDIRPGEKLAIVGASGSGKSTLMDLLARFIDPTEGRITVDGVDLRDASLDDWIAQYAMVGQTPFLFHTTIGENIGYGNPNASQEEIERAARAAHIHDFILSLPQGYETDVADAGARLSGGQRQRIAIARAVLKGAPLLLLDEATSALDSESEVAVQQALDELMEGRTVVVIAHRLSTIRNADRIAVLEDGDLIELGSHSELLARDGVYARLHALQTTP</sequence>
<dbReference type="InterPro" id="IPR039421">
    <property type="entry name" value="Type_1_exporter"/>
</dbReference>
<evidence type="ECO:0000256" key="8">
    <source>
        <dbReference type="ARBA" id="ARBA00023136"/>
    </source>
</evidence>
<keyword evidence="3" id="KW-1003">Cell membrane</keyword>
<keyword evidence="5" id="KW-0547">Nucleotide-binding</keyword>
<feature type="transmembrane region" description="Helical" evidence="9">
    <location>
        <begin position="282"/>
        <end position="308"/>
    </location>
</feature>
<dbReference type="PROSITE" id="PS50929">
    <property type="entry name" value="ABC_TM1F"/>
    <property type="match status" value="1"/>
</dbReference>
<dbReference type="CDD" id="cd18552">
    <property type="entry name" value="ABC_6TM_MsbA_like"/>
    <property type="match status" value="1"/>
</dbReference>
<name>A0A518BH54_9BACT</name>
<evidence type="ECO:0000256" key="9">
    <source>
        <dbReference type="SAM" id="Phobius"/>
    </source>
</evidence>
<feature type="transmembrane region" description="Helical" evidence="9">
    <location>
        <begin position="100"/>
        <end position="127"/>
    </location>
</feature>
<dbReference type="EMBL" id="CP036287">
    <property type="protein sequence ID" value="QDU66296.1"/>
    <property type="molecule type" value="Genomic_DNA"/>
</dbReference>
<dbReference type="InterPro" id="IPR003439">
    <property type="entry name" value="ABC_transporter-like_ATP-bd"/>
</dbReference>
<evidence type="ECO:0000313" key="13">
    <source>
        <dbReference type="Proteomes" id="UP000316921"/>
    </source>
</evidence>
<feature type="transmembrane region" description="Helical" evidence="9">
    <location>
        <begin position="24"/>
        <end position="46"/>
    </location>
</feature>
<dbReference type="Pfam" id="PF00005">
    <property type="entry name" value="ABC_tran"/>
    <property type="match status" value="1"/>
</dbReference>
<feature type="transmembrane region" description="Helical" evidence="9">
    <location>
        <begin position="320"/>
        <end position="336"/>
    </location>
</feature>
<dbReference type="GO" id="GO:0005886">
    <property type="term" value="C:plasma membrane"/>
    <property type="evidence" value="ECO:0007669"/>
    <property type="project" value="UniProtKB-SubCell"/>
</dbReference>
<comment type="subcellular location">
    <subcellularLocation>
        <location evidence="1">Cell membrane</location>
        <topology evidence="1">Multi-pass membrane protein</topology>
    </subcellularLocation>
</comment>
<dbReference type="SUPFAM" id="SSF52540">
    <property type="entry name" value="P-loop containing nucleoside triphosphate hydrolases"/>
    <property type="match status" value="1"/>
</dbReference>
<dbReference type="InterPro" id="IPR036640">
    <property type="entry name" value="ABC1_TM_sf"/>
</dbReference>
<dbReference type="PANTHER" id="PTHR24221:SF654">
    <property type="entry name" value="ATP-BINDING CASSETTE SUB-FAMILY B MEMBER 6"/>
    <property type="match status" value="1"/>
</dbReference>
<proteinExistence type="predicted"/>
<dbReference type="PROSITE" id="PS50893">
    <property type="entry name" value="ABC_TRANSPORTER_2"/>
    <property type="match status" value="1"/>
</dbReference>
<evidence type="ECO:0000256" key="5">
    <source>
        <dbReference type="ARBA" id="ARBA00022741"/>
    </source>
</evidence>
<evidence type="ECO:0000256" key="6">
    <source>
        <dbReference type="ARBA" id="ARBA00022840"/>
    </source>
</evidence>
<organism evidence="12 13">
    <name type="scientific">Engelhardtia mirabilis</name>
    <dbReference type="NCBI Taxonomy" id="2528011"/>
    <lineage>
        <taxon>Bacteria</taxon>
        <taxon>Pseudomonadati</taxon>
        <taxon>Planctomycetota</taxon>
        <taxon>Planctomycetia</taxon>
        <taxon>Planctomycetia incertae sedis</taxon>
        <taxon>Engelhardtia</taxon>
    </lineage>
</organism>
<keyword evidence="7 9" id="KW-1133">Transmembrane helix</keyword>
<dbReference type="RefSeq" id="WP_145063774.1">
    <property type="nucleotide sequence ID" value="NZ_CP036287.1"/>
</dbReference>
<dbReference type="InterPro" id="IPR027417">
    <property type="entry name" value="P-loop_NTPase"/>
</dbReference>
<dbReference type="Pfam" id="PF00664">
    <property type="entry name" value="ABC_membrane"/>
    <property type="match status" value="1"/>
</dbReference>
<gene>
    <name evidence="12" type="ORF">Pla133_13630</name>
</gene>
<accession>A0A518BH54</accession>
<feature type="domain" description="ABC transmembrane type-1" evidence="11">
    <location>
        <begin position="26"/>
        <end position="348"/>
    </location>
</feature>
<dbReference type="AlphaFoldDB" id="A0A518BH54"/>
<evidence type="ECO:0000256" key="4">
    <source>
        <dbReference type="ARBA" id="ARBA00022692"/>
    </source>
</evidence>
<protein>
    <submittedName>
        <fullName evidence="12">Multidrug export ATP-binding/permease protein</fullName>
        <ecNumber evidence="12">3.6.3.-</ecNumber>
    </submittedName>
</protein>
<evidence type="ECO:0000256" key="7">
    <source>
        <dbReference type="ARBA" id="ARBA00022989"/>
    </source>
</evidence>
<dbReference type="GO" id="GO:0140359">
    <property type="term" value="F:ABC-type transporter activity"/>
    <property type="evidence" value="ECO:0007669"/>
    <property type="project" value="InterPro"/>
</dbReference>
<dbReference type="Gene3D" id="3.40.50.300">
    <property type="entry name" value="P-loop containing nucleotide triphosphate hydrolases"/>
    <property type="match status" value="1"/>
</dbReference>
<dbReference type="SUPFAM" id="SSF90123">
    <property type="entry name" value="ABC transporter transmembrane region"/>
    <property type="match status" value="1"/>
</dbReference>
<dbReference type="KEGG" id="pbap:Pla133_13630"/>
<evidence type="ECO:0000259" key="11">
    <source>
        <dbReference type="PROSITE" id="PS50929"/>
    </source>
</evidence>